<accession>A0AAP0IPE5</accession>
<gene>
    <name evidence="2" type="ORF">Scep_016355</name>
</gene>
<sequence>MSDDQTAGSAAAGRGGERKRGRACSRTNVQAMAAARALTGRRRIVAHLRIGLGLTTSSSGGGGGADERIGADAECSKQRDAGEGLAAPAAATAAGSSRRSG</sequence>
<feature type="compositionally biased region" description="Basic and acidic residues" evidence="1">
    <location>
        <begin position="65"/>
        <end position="82"/>
    </location>
</feature>
<reference evidence="2 3" key="1">
    <citation type="submission" date="2024-01" db="EMBL/GenBank/DDBJ databases">
        <title>Genome assemblies of Stephania.</title>
        <authorList>
            <person name="Yang L."/>
        </authorList>
    </citation>
    <scope>NUCLEOTIDE SEQUENCE [LARGE SCALE GENOMIC DNA]</scope>
    <source>
        <strain evidence="2">JXDWG</strain>
        <tissue evidence="2">Leaf</tissue>
    </source>
</reference>
<feature type="compositionally biased region" description="Low complexity" evidence="1">
    <location>
        <begin position="83"/>
        <end position="95"/>
    </location>
</feature>
<feature type="region of interest" description="Disordered" evidence="1">
    <location>
        <begin position="55"/>
        <end position="101"/>
    </location>
</feature>
<name>A0AAP0IPE5_9MAGN</name>
<comment type="caution">
    <text evidence="2">The sequence shown here is derived from an EMBL/GenBank/DDBJ whole genome shotgun (WGS) entry which is preliminary data.</text>
</comment>
<keyword evidence="3" id="KW-1185">Reference proteome</keyword>
<dbReference type="Proteomes" id="UP001419268">
    <property type="component" value="Unassembled WGS sequence"/>
</dbReference>
<evidence type="ECO:0000256" key="1">
    <source>
        <dbReference type="SAM" id="MobiDB-lite"/>
    </source>
</evidence>
<dbReference type="EMBL" id="JBBNAG010000007">
    <property type="protein sequence ID" value="KAK9118262.1"/>
    <property type="molecule type" value="Genomic_DNA"/>
</dbReference>
<protein>
    <submittedName>
        <fullName evidence="2">Uncharacterized protein</fullName>
    </submittedName>
</protein>
<proteinExistence type="predicted"/>
<dbReference type="AlphaFoldDB" id="A0AAP0IPE5"/>
<feature type="region of interest" description="Disordered" evidence="1">
    <location>
        <begin position="1"/>
        <end position="27"/>
    </location>
</feature>
<organism evidence="2 3">
    <name type="scientific">Stephania cephalantha</name>
    <dbReference type="NCBI Taxonomy" id="152367"/>
    <lineage>
        <taxon>Eukaryota</taxon>
        <taxon>Viridiplantae</taxon>
        <taxon>Streptophyta</taxon>
        <taxon>Embryophyta</taxon>
        <taxon>Tracheophyta</taxon>
        <taxon>Spermatophyta</taxon>
        <taxon>Magnoliopsida</taxon>
        <taxon>Ranunculales</taxon>
        <taxon>Menispermaceae</taxon>
        <taxon>Menispermoideae</taxon>
        <taxon>Cissampelideae</taxon>
        <taxon>Stephania</taxon>
    </lineage>
</organism>
<evidence type="ECO:0000313" key="3">
    <source>
        <dbReference type="Proteomes" id="UP001419268"/>
    </source>
</evidence>
<evidence type="ECO:0000313" key="2">
    <source>
        <dbReference type="EMBL" id="KAK9118262.1"/>
    </source>
</evidence>